<proteinExistence type="predicted"/>
<accession>A0A8S9NMW0</accession>
<organism evidence="1 2">
    <name type="scientific">Brassica cretica</name>
    <name type="common">Mustard</name>
    <dbReference type="NCBI Taxonomy" id="69181"/>
    <lineage>
        <taxon>Eukaryota</taxon>
        <taxon>Viridiplantae</taxon>
        <taxon>Streptophyta</taxon>
        <taxon>Embryophyta</taxon>
        <taxon>Tracheophyta</taxon>
        <taxon>Spermatophyta</taxon>
        <taxon>Magnoliopsida</taxon>
        <taxon>eudicotyledons</taxon>
        <taxon>Gunneridae</taxon>
        <taxon>Pentapetalae</taxon>
        <taxon>rosids</taxon>
        <taxon>malvids</taxon>
        <taxon>Brassicales</taxon>
        <taxon>Brassicaceae</taxon>
        <taxon>Brassiceae</taxon>
        <taxon>Brassica</taxon>
    </lineage>
</organism>
<reference evidence="1" key="1">
    <citation type="submission" date="2019-12" db="EMBL/GenBank/DDBJ databases">
        <title>Genome sequencing and annotation of Brassica cretica.</title>
        <authorList>
            <person name="Studholme D.J."/>
            <person name="Sarris P."/>
        </authorList>
    </citation>
    <scope>NUCLEOTIDE SEQUENCE</scope>
    <source>
        <strain evidence="1">PFS-109/04</strain>
        <tissue evidence="1">Leaf</tissue>
    </source>
</reference>
<dbReference type="EMBL" id="QGKX02001621">
    <property type="protein sequence ID" value="KAF3503441.1"/>
    <property type="molecule type" value="Genomic_DNA"/>
</dbReference>
<dbReference type="Proteomes" id="UP000712600">
    <property type="component" value="Unassembled WGS sequence"/>
</dbReference>
<dbReference type="AlphaFoldDB" id="A0A8S9NMW0"/>
<gene>
    <name evidence="1" type="ORF">F2Q69_00041066</name>
</gene>
<evidence type="ECO:0000313" key="1">
    <source>
        <dbReference type="EMBL" id="KAF3503441.1"/>
    </source>
</evidence>
<evidence type="ECO:0000313" key="2">
    <source>
        <dbReference type="Proteomes" id="UP000712600"/>
    </source>
</evidence>
<name>A0A8S9NMW0_BRACR</name>
<comment type="caution">
    <text evidence="1">The sequence shown here is derived from an EMBL/GenBank/DDBJ whole genome shotgun (WGS) entry which is preliminary data.</text>
</comment>
<protein>
    <submittedName>
        <fullName evidence="1">Uncharacterized protein</fullName>
    </submittedName>
</protein>
<sequence>MSLQYCDPSMIMFTLRRFLSFPLWSNLHPRLSPARFLRGEFSAGGLLSVFGGRSVSRMSSLTLVTSESSPASSFEANLAPKTFQLVIECPRVWRNSRKMFSSYPGLRVHVLLEVLPCSELTA</sequence>